<feature type="domain" description="Galactose-1-phosphate uridyl transferase C-terminal" evidence="12">
    <location>
        <begin position="279"/>
        <end position="464"/>
    </location>
</feature>
<evidence type="ECO:0000256" key="1">
    <source>
        <dbReference type="ARBA" id="ARBA00001107"/>
    </source>
</evidence>
<dbReference type="Proteomes" id="UP001597340">
    <property type="component" value="Unassembled WGS sequence"/>
</dbReference>
<keyword evidence="7 10" id="KW-0548">Nucleotidyltransferase</keyword>
<dbReference type="RefSeq" id="WP_229523388.1">
    <property type="nucleotide sequence ID" value="NZ_JAFFQR010000019.1"/>
</dbReference>
<organism evidence="13 14">
    <name type="scientific">Paenibacillus farraposensis</name>
    <dbReference type="NCBI Taxonomy" id="2807095"/>
    <lineage>
        <taxon>Bacteria</taxon>
        <taxon>Bacillati</taxon>
        <taxon>Bacillota</taxon>
        <taxon>Bacilli</taxon>
        <taxon>Bacillales</taxon>
        <taxon>Paenibacillaceae</taxon>
        <taxon>Paenibacillus</taxon>
    </lineage>
</organism>
<proteinExistence type="inferred from homology"/>
<accession>A0ABW4D9V8</accession>
<keyword evidence="6 10" id="KW-0808">Transferase</keyword>
<evidence type="ECO:0000313" key="14">
    <source>
        <dbReference type="Proteomes" id="UP001597340"/>
    </source>
</evidence>
<comment type="subcellular location">
    <subcellularLocation>
        <location evidence="2 10">Cytoplasm</location>
    </subcellularLocation>
</comment>
<dbReference type="Pfam" id="PF01087">
    <property type="entry name" value="GalP_UDP_transf"/>
    <property type="match status" value="1"/>
</dbReference>
<dbReference type="GO" id="GO:0016779">
    <property type="term" value="F:nucleotidyltransferase activity"/>
    <property type="evidence" value="ECO:0007669"/>
    <property type="project" value="UniProtKB-KW"/>
</dbReference>
<dbReference type="PANTHER" id="PTHR39191">
    <property type="entry name" value="GALACTOSE-1-PHOSPHATE URIDYLYLTRANSFERASE"/>
    <property type="match status" value="1"/>
</dbReference>
<comment type="pathway">
    <text evidence="3 10">Carbohydrate metabolism; galactose metabolism.</text>
</comment>
<evidence type="ECO:0000256" key="5">
    <source>
        <dbReference type="ARBA" id="ARBA00022490"/>
    </source>
</evidence>
<keyword evidence="5 10" id="KW-0963">Cytoplasm</keyword>
<dbReference type="InterPro" id="IPR023425">
    <property type="entry name" value="GalP_uridyl_Trfase_II_CS"/>
</dbReference>
<keyword evidence="8 10" id="KW-0299">Galactose metabolism</keyword>
<comment type="caution">
    <text evidence="13">The sequence shown here is derived from an EMBL/GenBank/DDBJ whole genome shotgun (WGS) entry which is preliminary data.</text>
</comment>
<evidence type="ECO:0000256" key="3">
    <source>
        <dbReference type="ARBA" id="ARBA00004947"/>
    </source>
</evidence>
<evidence type="ECO:0000256" key="7">
    <source>
        <dbReference type="ARBA" id="ARBA00022695"/>
    </source>
</evidence>
<evidence type="ECO:0000259" key="11">
    <source>
        <dbReference type="Pfam" id="PF01087"/>
    </source>
</evidence>
<dbReference type="PANTHER" id="PTHR39191:SF1">
    <property type="entry name" value="DUF4922 DOMAIN-CONTAINING PROTEIN"/>
    <property type="match status" value="1"/>
</dbReference>
<dbReference type="PROSITE" id="PS01163">
    <property type="entry name" value="GAL_P_UDP_TRANSF_II"/>
    <property type="match status" value="1"/>
</dbReference>
<dbReference type="InterPro" id="IPR000766">
    <property type="entry name" value="GalP_uridyl_Trfase_II"/>
</dbReference>
<keyword evidence="14" id="KW-1185">Reference proteome</keyword>
<evidence type="ECO:0000256" key="4">
    <source>
        <dbReference type="ARBA" id="ARBA00008706"/>
    </source>
</evidence>
<dbReference type="Pfam" id="PF02744">
    <property type="entry name" value="GalP_UDP_tr_C"/>
    <property type="match status" value="1"/>
</dbReference>
<dbReference type="NCBIfam" id="NF003629">
    <property type="entry name" value="PRK05270.1-2"/>
    <property type="match status" value="1"/>
</dbReference>
<evidence type="ECO:0000256" key="8">
    <source>
        <dbReference type="ARBA" id="ARBA00023144"/>
    </source>
</evidence>
<comment type="catalytic activity">
    <reaction evidence="1 10">
        <text>alpha-D-galactose 1-phosphate + UDP-alpha-D-glucose = alpha-D-glucose 1-phosphate + UDP-alpha-D-galactose</text>
        <dbReference type="Rhea" id="RHEA:13989"/>
        <dbReference type="ChEBI" id="CHEBI:58336"/>
        <dbReference type="ChEBI" id="CHEBI:58601"/>
        <dbReference type="ChEBI" id="CHEBI:58885"/>
        <dbReference type="ChEBI" id="CHEBI:66914"/>
        <dbReference type="EC" id="2.7.7.12"/>
    </reaction>
</comment>
<evidence type="ECO:0000256" key="10">
    <source>
        <dbReference type="HAMAP-Rule" id="MF_00571"/>
    </source>
</evidence>
<dbReference type="HAMAP" id="MF_00571">
    <property type="entry name" value="GalP_UDP_trans"/>
    <property type="match status" value="1"/>
</dbReference>
<protein>
    <recommendedName>
        <fullName evidence="10">Galactose-1-phosphate uridylyltransferase</fullName>
        <shortName evidence="10">Gal-1-P uridylyltransferase</shortName>
        <ecNumber evidence="10">2.7.7.12</ecNumber>
    </recommendedName>
    <alternativeName>
        <fullName evidence="10">UDP-glucose--hexose-1-phosphate uridylyltransferase</fullName>
    </alternativeName>
</protein>
<keyword evidence="9 10" id="KW-0119">Carbohydrate metabolism</keyword>
<evidence type="ECO:0000256" key="9">
    <source>
        <dbReference type="ARBA" id="ARBA00023277"/>
    </source>
</evidence>
<dbReference type="EMBL" id="JBHTNZ010000008">
    <property type="protein sequence ID" value="MFD1461467.1"/>
    <property type="molecule type" value="Genomic_DNA"/>
</dbReference>
<name>A0ABW4D9V8_9BACL</name>
<comment type="similarity">
    <text evidence="4 10">Belongs to the galactose-1-phosphate uridylyltransferase type 2 family.</text>
</comment>
<evidence type="ECO:0000256" key="2">
    <source>
        <dbReference type="ARBA" id="ARBA00004496"/>
    </source>
</evidence>
<evidence type="ECO:0000256" key="6">
    <source>
        <dbReference type="ARBA" id="ARBA00022679"/>
    </source>
</evidence>
<feature type="domain" description="Galactose-1-phosphate uridyl transferase N-terminal" evidence="11">
    <location>
        <begin position="94"/>
        <end position="263"/>
    </location>
</feature>
<sequence length="547" mass="61728">MSENQSAAKSQDREHSPHLARNMDETMQQAALYAVEQLVAFAQDRGLISLHDTDYSRNLLLDQFGFSEPYTGGEAGGVTAPEVLQPVLNVLIDYGFAIGLIPENTDTYRDLLDSKIMGLLMARPSEVIRDFHQTKAERGIEAATNAFYRLSIDSNYIRMDRVASNVYWNQPTPYGDMEITINLSKPEKSPKEIAMATLLPPPVYPKCQLCRENVGYAGRVNHPSRQNLRIIPVELNGEPWFFQYSPYVYYNEHCIVFHHDHVPMKLTKDTLRQLLAFTKAFPHYFIGSNADLPIVGGSILTHDHFQGGRHTFPIEKAGVDSVYYNKAFPQVTAGIVNWPMSVIRFASTDAEALLEVGNAAFEAWKAYSDPAADVLSHTEQEGETIPHNTVTPIVRRDAQGRYQMDLVLRNNRTSDEYPEGIFHPHREMHHIKKENIGLIEVMGLAILPGRLKDELDGIADILCGNDELAAAMQEEEHPLYKHADWIYQLNARFGYLSDKETAVRTVQNEVGLKFSEILEHAGVYKRNPSGLEAFGRFMKQLGFTLGE</sequence>
<dbReference type="InterPro" id="IPR005849">
    <property type="entry name" value="GalP_Utransf_N"/>
</dbReference>
<evidence type="ECO:0000259" key="12">
    <source>
        <dbReference type="Pfam" id="PF02744"/>
    </source>
</evidence>
<evidence type="ECO:0000313" key="13">
    <source>
        <dbReference type="EMBL" id="MFD1461467.1"/>
    </source>
</evidence>
<dbReference type="EC" id="2.7.7.12" evidence="10"/>
<reference evidence="14" key="1">
    <citation type="journal article" date="2019" name="Int. J. Syst. Evol. Microbiol.">
        <title>The Global Catalogue of Microorganisms (GCM) 10K type strain sequencing project: providing services to taxonomists for standard genome sequencing and annotation.</title>
        <authorList>
            <consortium name="The Broad Institute Genomics Platform"/>
            <consortium name="The Broad Institute Genome Sequencing Center for Infectious Disease"/>
            <person name="Wu L."/>
            <person name="Ma J."/>
        </authorList>
    </citation>
    <scope>NUCLEOTIDE SEQUENCE [LARGE SCALE GENOMIC DNA]</scope>
    <source>
        <strain evidence="14">CCM 9147</strain>
    </source>
</reference>
<gene>
    <name evidence="10" type="primary">galT</name>
    <name evidence="13" type="ORF">ACFQ5D_08555</name>
</gene>
<dbReference type="InterPro" id="IPR005850">
    <property type="entry name" value="GalP_Utransf_C"/>
</dbReference>